<dbReference type="KEGG" id="nsl:BOX37_26200"/>
<dbReference type="Proteomes" id="UP000183810">
    <property type="component" value="Chromosome"/>
</dbReference>
<gene>
    <name evidence="3" type="ORF">BOX37_26200</name>
</gene>
<dbReference type="InterPro" id="IPR008927">
    <property type="entry name" value="6-PGluconate_DH-like_C_sf"/>
</dbReference>
<dbReference type="AlphaFoldDB" id="A0A1J0VXW4"/>
<evidence type="ECO:0000259" key="1">
    <source>
        <dbReference type="Pfam" id="PF03446"/>
    </source>
</evidence>
<organism evidence="3 4">
    <name type="scientific">Nocardia mangyaensis</name>
    <dbReference type="NCBI Taxonomy" id="2213200"/>
    <lineage>
        <taxon>Bacteria</taxon>
        <taxon>Bacillati</taxon>
        <taxon>Actinomycetota</taxon>
        <taxon>Actinomycetes</taxon>
        <taxon>Mycobacteriales</taxon>
        <taxon>Nocardiaceae</taxon>
        <taxon>Nocardia</taxon>
    </lineage>
</organism>
<feature type="domain" description="6-phosphogluconate dehydrogenase NADP-binding" evidence="1">
    <location>
        <begin position="3"/>
        <end position="146"/>
    </location>
</feature>
<dbReference type="RefSeq" id="WP_071930026.1">
    <property type="nucleotide sequence ID" value="NZ_CP018082.1"/>
</dbReference>
<evidence type="ECO:0000313" key="4">
    <source>
        <dbReference type="Proteomes" id="UP000183810"/>
    </source>
</evidence>
<accession>A0A1J0VXW4</accession>
<dbReference type="Gene3D" id="3.40.50.720">
    <property type="entry name" value="NAD(P)-binding Rossmann-like Domain"/>
    <property type="match status" value="1"/>
</dbReference>
<dbReference type="GO" id="GO:0050661">
    <property type="term" value="F:NADP binding"/>
    <property type="evidence" value="ECO:0007669"/>
    <property type="project" value="InterPro"/>
</dbReference>
<dbReference type="SUPFAM" id="SSF48179">
    <property type="entry name" value="6-phosphogluconate dehydrogenase C-terminal domain-like"/>
    <property type="match status" value="1"/>
</dbReference>
<reference evidence="3" key="1">
    <citation type="submission" date="2016-11" db="EMBL/GenBank/DDBJ databases">
        <authorList>
            <person name="Jaros S."/>
            <person name="Januszkiewicz K."/>
            <person name="Wedrychowicz H."/>
        </authorList>
    </citation>
    <scope>NUCLEOTIDE SEQUENCE [LARGE SCALE GENOMIC DNA]</scope>
    <source>
        <strain evidence="3">Y48</strain>
    </source>
</reference>
<dbReference type="InterPro" id="IPR036291">
    <property type="entry name" value="NAD(P)-bd_dom_sf"/>
</dbReference>
<dbReference type="InterPro" id="IPR006115">
    <property type="entry name" value="6PGDH_NADP-bd"/>
</dbReference>
<sequence length="278" mass="29657">MIIGLLHPGNMGSAVGARLVAAGHTVLWHTVHRGSDTHRRAAAAGLMPCEDLAALLHRAETVLSICPSSAAIEVAEAVSEHNYHGVYVDANAISPQQMEHIAALLSGAGVVVVDAAIAGPPPRDGRSAKFFLSGPDEARGRFRDLLVDDADLMAEELGETPGTASALKMALISYQRPARLIAALSYGLADHYGVTEALIAEAERTDIAILSDRSALSGVAARAWRWLPELHEVAISQDSAGLPTGFTDTATQLYELLAEYKDQWDIAPELVIERMIQR</sequence>
<evidence type="ECO:0008006" key="5">
    <source>
        <dbReference type="Google" id="ProtNLM"/>
    </source>
</evidence>
<dbReference type="Pfam" id="PF09130">
    <property type="entry name" value="DUF1932"/>
    <property type="match status" value="1"/>
</dbReference>
<dbReference type="SUPFAM" id="SSF51735">
    <property type="entry name" value="NAD(P)-binding Rossmann-fold domains"/>
    <property type="match status" value="1"/>
</dbReference>
<name>A0A1J0VXW4_9NOCA</name>
<keyword evidence="4" id="KW-1185">Reference proteome</keyword>
<dbReference type="EMBL" id="CP018082">
    <property type="protein sequence ID" value="APE36841.1"/>
    <property type="molecule type" value="Genomic_DNA"/>
</dbReference>
<evidence type="ECO:0000313" key="3">
    <source>
        <dbReference type="EMBL" id="APE36841.1"/>
    </source>
</evidence>
<dbReference type="OrthoDB" id="1271986at2"/>
<proteinExistence type="predicted"/>
<dbReference type="Pfam" id="PF03446">
    <property type="entry name" value="NAD_binding_2"/>
    <property type="match status" value="1"/>
</dbReference>
<dbReference type="InterPro" id="IPR015814">
    <property type="entry name" value="Pgluconate_DH_NAD-bd_C"/>
</dbReference>
<feature type="domain" description="Phosphogluconate dehydrogenase NAD-binding putative C-terminal" evidence="2">
    <location>
        <begin position="189"/>
        <end position="256"/>
    </location>
</feature>
<evidence type="ECO:0000259" key="2">
    <source>
        <dbReference type="Pfam" id="PF09130"/>
    </source>
</evidence>
<protein>
    <recommendedName>
        <fullName evidence="5">Phosphogluconate dehydrogenase</fullName>
    </recommendedName>
</protein>